<reference evidence="4" key="1">
    <citation type="submission" date="2016-10" db="EMBL/GenBank/DDBJ databases">
        <authorList>
            <person name="Varghese N."/>
            <person name="Submissions S."/>
        </authorList>
    </citation>
    <scope>NUCLEOTIDE SEQUENCE [LARGE SCALE GENOMIC DNA]</scope>
    <source>
        <strain evidence="4">DSM 22703</strain>
    </source>
</reference>
<dbReference type="GO" id="GO:0016491">
    <property type="term" value="F:oxidoreductase activity"/>
    <property type="evidence" value="ECO:0007669"/>
    <property type="project" value="InterPro"/>
</dbReference>
<organism evidence="3 4">
    <name type="scientific">Algoriphagus alkaliphilus</name>
    <dbReference type="NCBI Taxonomy" id="279824"/>
    <lineage>
        <taxon>Bacteria</taxon>
        <taxon>Pseudomonadati</taxon>
        <taxon>Bacteroidota</taxon>
        <taxon>Cytophagia</taxon>
        <taxon>Cytophagales</taxon>
        <taxon>Cyclobacteriaceae</taxon>
        <taxon>Algoriphagus</taxon>
    </lineage>
</organism>
<dbReference type="PANTHER" id="PTHR43640">
    <property type="entry name" value="OS07G0260300 PROTEIN"/>
    <property type="match status" value="1"/>
</dbReference>
<dbReference type="STRING" id="279824.SAMN03080617_03913"/>
<dbReference type="AlphaFoldDB" id="A0A1G5ZJQ9"/>
<dbReference type="SUPFAM" id="SSF52833">
    <property type="entry name" value="Thioredoxin-like"/>
    <property type="match status" value="1"/>
</dbReference>
<proteinExistence type="predicted"/>
<evidence type="ECO:0000256" key="1">
    <source>
        <dbReference type="SAM" id="SignalP"/>
    </source>
</evidence>
<dbReference type="Proteomes" id="UP000198756">
    <property type="component" value="Unassembled WGS sequence"/>
</dbReference>
<dbReference type="InterPro" id="IPR036249">
    <property type="entry name" value="Thioredoxin-like_sf"/>
</dbReference>
<name>A0A1G5ZJQ9_9BACT</name>
<gene>
    <name evidence="3" type="ORF">SAMN03080617_03913</name>
</gene>
<feature type="domain" description="Alkyl hydroperoxide reductase subunit C/ Thiol specific antioxidant" evidence="2">
    <location>
        <begin position="30"/>
        <end position="131"/>
    </location>
</feature>
<dbReference type="OrthoDB" id="9809746at2"/>
<evidence type="ECO:0000259" key="2">
    <source>
        <dbReference type="Pfam" id="PF00578"/>
    </source>
</evidence>
<dbReference type="EMBL" id="FMXE01000040">
    <property type="protein sequence ID" value="SDA94513.1"/>
    <property type="molecule type" value="Genomic_DNA"/>
</dbReference>
<keyword evidence="4" id="KW-1185">Reference proteome</keyword>
<keyword evidence="1" id="KW-0732">Signal</keyword>
<sequence length="192" mass="20907">MKKSAFTLTLFLALIWNACSQNLSELSTVDAVTGKTMTLGSMTSGKGFVLIFHSLNCPFAKLYESRIKEIKTTFQNQGIGFALINPEVGNSEAEQSPLRSYIDQSGLNMSYLIDAGQAWTKVFGITKIPEVIVLTPGANGLKIAYRGAIDNNPQSESAVSERHLERALNQILRGESTTPAQVRAVGCNVRSY</sequence>
<dbReference type="PANTHER" id="PTHR43640:SF1">
    <property type="entry name" value="THIOREDOXIN-DEPENDENT PEROXIREDOXIN"/>
    <property type="match status" value="1"/>
</dbReference>
<accession>A0A1G5ZJQ9</accession>
<evidence type="ECO:0000313" key="4">
    <source>
        <dbReference type="Proteomes" id="UP000198756"/>
    </source>
</evidence>
<dbReference type="InterPro" id="IPR000866">
    <property type="entry name" value="AhpC/TSA"/>
</dbReference>
<dbReference type="RefSeq" id="WP_092733954.1">
    <property type="nucleotide sequence ID" value="NZ_FMXE01000040.1"/>
</dbReference>
<dbReference type="GO" id="GO:0016209">
    <property type="term" value="F:antioxidant activity"/>
    <property type="evidence" value="ECO:0007669"/>
    <property type="project" value="InterPro"/>
</dbReference>
<dbReference type="Gene3D" id="3.40.30.10">
    <property type="entry name" value="Glutaredoxin"/>
    <property type="match status" value="1"/>
</dbReference>
<dbReference type="InterPro" id="IPR047262">
    <property type="entry name" value="PRX-like1"/>
</dbReference>
<feature type="chain" id="PRO_5011517303" evidence="1">
    <location>
        <begin position="19"/>
        <end position="192"/>
    </location>
</feature>
<dbReference type="Pfam" id="PF00578">
    <property type="entry name" value="AhpC-TSA"/>
    <property type="match status" value="1"/>
</dbReference>
<evidence type="ECO:0000313" key="3">
    <source>
        <dbReference type="EMBL" id="SDA94513.1"/>
    </source>
</evidence>
<protein>
    <submittedName>
        <fullName evidence="3">AhpC/TSA family protein</fullName>
    </submittedName>
</protein>
<feature type="signal peptide" evidence="1">
    <location>
        <begin position="1"/>
        <end position="18"/>
    </location>
</feature>